<organism evidence="2 3">
    <name type="scientific">Agrococcus terreus</name>
    <dbReference type="NCBI Taxonomy" id="574649"/>
    <lineage>
        <taxon>Bacteria</taxon>
        <taxon>Bacillati</taxon>
        <taxon>Actinomycetota</taxon>
        <taxon>Actinomycetes</taxon>
        <taxon>Micrococcales</taxon>
        <taxon>Microbacteriaceae</taxon>
        <taxon>Agrococcus</taxon>
    </lineage>
</organism>
<dbReference type="EMBL" id="BMLM01000002">
    <property type="protein sequence ID" value="GGN86919.1"/>
    <property type="molecule type" value="Genomic_DNA"/>
</dbReference>
<dbReference type="Proteomes" id="UP000626982">
    <property type="component" value="Unassembled WGS sequence"/>
</dbReference>
<dbReference type="SMART" id="SM00858">
    <property type="entry name" value="SAF"/>
    <property type="match status" value="1"/>
</dbReference>
<gene>
    <name evidence="2" type="ORF">GCM10010968_20930</name>
</gene>
<evidence type="ECO:0000259" key="1">
    <source>
        <dbReference type="SMART" id="SM00858"/>
    </source>
</evidence>
<dbReference type="RefSeq" id="WP_188718258.1">
    <property type="nucleotide sequence ID" value="NZ_BAABBD010000003.1"/>
</dbReference>
<reference evidence="3" key="1">
    <citation type="journal article" date="2019" name="Int. J. Syst. Evol. Microbiol.">
        <title>The Global Catalogue of Microorganisms (GCM) 10K type strain sequencing project: providing services to taxonomists for standard genome sequencing and annotation.</title>
        <authorList>
            <consortium name="The Broad Institute Genomics Platform"/>
            <consortium name="The Broad Institute Genome Sequencing Center for Infectious Disease"/>
            <person name="Wu L."/>
            <person name="Ma J."/>
        </authorList>
    </citation>
    <scope>NUCLEOTIDE SEQUENCE [LARGE SCALE GENOMIC DNA]</scope>
    <source>
        <strain evidence="3">CGMCC 1.6960</strain>
    </source>
</reference>
<accession>A0ABQ2KLB6</accession>
<feature type="domain" description="SAF" evidence="1">
    <location>
        <begin position="40"/>
        <end position="104"/>
    </location>
</feature>
<dbReference type="NCBIfam" id="TIGR03177">
    <property type="entry name" value="pilus_cpaB"/>
    <property type="match status" value="1"/>
</dbReference>
<dbReference type="InterPro" id="IPR017592">
    <property type="entry name" value="Pilus_assmbl_Flp-typ_CpaB"/>
</dbReference>
<protein>
    <recommendedName>
        <fullName evidence="1">SAF domain-containing protein</fullName>
    </recommendedName>
</protein>
<proteinExistence type="predicted"/>
<sequence>MIRRIIIGGLALVLAVVGGALTFAYATGADARAMARMAPEQVLVVSQAIPQGTPVESIAESLSVQEIPSAAVVPGALTDLSSLSGQVTTTELQVGEQLLATRFAAPEALPGAVEIPAGAHQLTIELESRRVLGGELVPGDLVGIFVTRDGADEAISAETHLVINKALVTDVRGGVSMGVDENGNEVENGPAGTVSVTIAVPTAEAELVVYAAEEERIWLSLESPDAPEDGTRIVDREVIFQ</sequence>
<dbReference type="CDD" id="cd11614">
    <property type="entry name" value="SAF_CpaB_FlgA_like"/>
    <property type="match status" value="1"/>
</dbReference>
<keyword evidence="3" id="KW-1185">Reference proteome</keyword>
<evidence type="ECO:0000313" key="2">
    <source>
        <dbReference type="EMBL" id="GGN86919.1"/>
    </source>
</evidence>
<dbReference type="Pfam" id="PF08666">
    <property type="entry name" value="SAF"/>
    <property type="match status" value="1"/>
</dbReference>
<name>A0ABQ2KLB6_9MICO</name>
<dbReference type="InterPro" id="IPR031571">
    <property type="entry name" value="RcpC_dom"/>
</dbReference>
<comment type="caution">
    <text evidence="2">The sequence shown here is derived from an EMBL/GenBank/DDBJ whole genome shotgun (WGS) entry which is preliminary data.</text>
</comment>
<evidence type="ECO:0000313" key="3">
    <source>
        <dbReference type="Proteomes" id="UP000626982"/>
    </source>
</evidence>
<dbReference type="Pfam" id="PF16976">
    <property type="entry name" value="RcpC"/>
    <property type="match status" value="1"/>
</dbReference>
<dbReference type="InterPro" id="IPR013974">
    <property type="entry name" value="SAF"/>
</dbReference>